<comment type="catalytic activity">
    <reaction evidence="7">
        <text>aldehydo-D-galacturonate = keto-D-tagaturonate</text>
        <dbReference type="Rhea" id="RHEA:27702"/>
        <dbReference type="ChEBI" id="CHEBI:12952"/>
        <dbReference type="ChEBI" id="CHEBI:17886"/>
    </reaction>
</comment>
<comment type="similarity">
    <text evidence="3 7">Belongs to the metallo-dependent hydrolases superfamily. Uronate isomerase family.</text>
</comment>
<dbReference type="GO" id="GO:0042840">
    <property type="term" value="P:D-glucuronate catabolic process"/>
    <property type="evidence" value="ECO:0007669"/>
    <property type="project" value="TreeGrafter"/>
</dbReference>
<dbReference type="EC" id="5.3.1.12" evidence="4 7"/>
<sequence length="482" mass="55951">MQKVIILYTKNTVTMKNFMDENFLLQTETAQKLYHEHAAKMPIIDYHCHLIPQMVADDYKFKSLTEIWLGGDHYKWRAMRTNGVDERYCTGKDTTDWEKFEKWAETVPYTFRNPLYHWTHLELKTAFGIDKILSPKTAREIYDECNEKLAQPEYSARGMMRRYHVEVVCTTDDPIDSLEYHIQTRESGFEIKMLPTWRPDKAMAVEVPADFRAYVEKLSAVSGVTISNFDDMIAALRKRHDFFAEQGCRLSDHGIEEFYAEDYTDAEIKAIFNKVYGGAELTKEEILKFKSAMLVIFGEMDWEKGWTQQFHYGAIRNNNTKMFKLLGPDTGFDSIGEFTTAKAMSKFLDRLNVNGKLTKTILYNLNPCANEVIATMLGNFQDGSIAGKIQFGSGWWFLDQKDGMEKQMNALSVLGLLSRFVGMLTDSRSFLSYPRHEYFRRTLCNLVGRDVENGEIPVSEMDRVNQMIEDISYNNAKNFFKF</sequence>
<dbReference type="PANTHER" id="PTHR30068">
    <property type="entry name" value="URONATE ISOMERASE"/>
    <property type="match status" value="1"/>
</dbReference>
<evidence type="ECO:0000256" key="2">
    <source>
        <dbReference type="ARBA" id="ARBA00004892"/>
    </source>
</evidence>
<evidence type="ECO:0000256" key="1">
    <source>
        <dbReference type="ARBA" id="ARBA00001165"/>
    </source>
</evidence>
<evidence type="ECO:0000256" key="5">
    <source>
        <dbReference type="ARBA" id="ARBA00020555"/>
    </source>
</evidence>
<name>A0A139KT52_BACT4</name>
<dbReference type="Proteomes" id="UP000500882">
    <property type="component" value="Chromosome"/>
</dbReference>
<dbReference type="InterPro" id="IPR003766">
    <property type="entry name" value="Uronate_isomerase"/>
</dbReference>
<organism evidence="8 9">
    <name type="scientific">Bacteroides thetaiotaomicron</name>
    <dbReference type="NCBI Taxonomy" id="818"/>
    <lineage>
        <taxon>Bacteria</taxon>
        <taxon>Pseudomonadati</taxon>
        <taxon>Bacteroidota</taxon>
        <taxon>Bacteroidia</taxon>
        <taxon>Bacteroidales</taxon>
        <taxon>Bacteroidaceae</taxon>
        <taxon>Bacteroides</taxon>
    </lineage>
</organism>
<evidence type="ECO:0000256" key="6">
    <source>
        <dbReference type="ARBA" id="ARBA00023235"/>
    </source>
</evidence>
<comment type="catalytic activity">
    <reaction evidence="1 7">
        <text>D-glucuronate = D-fructuronate</text>
        <dbReference type="Rhea" id="RHEA:13049"/>
        <dbReference type="ChEBI" id="CHEBI:58720"/>
        <dbReference type="ChEBI" id="CHEBI:59863"/>
        <dbReference type="EC" id="5.3.1.12"/>
    </reaction>
</comment>
<accession>A0A139KT52</accession>
<dbReference type="UniPathway" id="UPA00246"/>
<dbReference type="AlphaFoldDB" id="A0A139KT52"/>
<dbReference type="Gene3D" id="3.20.20.140">
    <property type="entry name" value="Metal-dependent hydrolases"/>
    <property type="match status" value="1"/>
</dbReference>
<dbReference type="InterPro" id="IPR032466">
    <property type="entry name" value="Metal_Hydrolase"/>
</dbReference>
<dbReference type="Pfam" id="PF02614">
    <property type="entry name" value="UxaC"/>
    <property type="match status" value="1"/>
</dbReference>
<evidence type="ECO:0000313" key="9">
    <source>
        <dbReference type="Proteomes" id="UP000500882"/>
    </source>
</evidence>
<keyword evidence="6 7" id="KW-0413">Isomerase</keyword>
<evidence type="ECO:0000256" key="3">
    <source>
        <dbReference type="ARBA" id="ARBA00008397"/>
    </source>
</evidence>
<dbReference type="NCBIfam" id="NF002794">
    <property type="entry name" value="PRK02925.1"/>
    <property type="match status" value="1"/>
</dbReference>
<dbReference type="PANTHER" id="PTHR30068:SF4">
    <property type="entry name" value="URONATE ISOMERASE"/>
    <property type="match status" value="1"/>
</dbReference>
<dbReference type="SUPFAM" id="SSF51556">
    <property type="entry name" value="Metallo-dependent hydrolases"/>
    <property type="match status" value="1"/>
</dbReference>
<dbReference type="GO" id="GO:0008880">
    <property type="term" value="F:glucuronate isomerase activity"/>
    <property type="evidence" value="ECO:0007669"/>
    <property type="project" value="UniProtKB-UniRule"/>
</dbReference>
<comment type="pathway">
    <text evidence="2 7">Carbohydrate metabolism; pentose and glucuronate interconversion.</text>
</comment>
<evidence type="ECO:0000256" key="4">
    <source>
        <dbReference type="ARBA" id="ARBA00012546"/>
    </source>
</evidence>
<gene>
    <name evidence="7 8" type="primary">uxaC</name>
    <name evidence="8" type="ORF">BatF92_21760</name>
</gene>
<dbReference type="GO" id="GO:0019698">
    <property type="term" value="P:D-galacturonate catabolic process"/>
    <property type="evidence" value="ECO:0007669"/>
    <property type="project" value="TreeGrafter"/>
</dbReference>
<proteinExistence type="inferred from homology"/>
<reference evidence="8 9" key="1">
    <citation type="submission" date="2020-02" db="EMBL/GenBank/DDBJ databases">
        <title>Whole-genome sequencing and comparative analysis of the genomes of Bacteroides thetaiotaomicron and Escherichia coli isolated from a healthy resident in Vietnam.</title>
        <authorList>
            <person name="Mohsin M."/>
            <person name="Tanaka K."/>
            <person name="Kawahara R."/>
            <person name="Kondo S."/>
            <person name="Noguchi H."/>
            <person name="Motooka D."/>
            <person name="Nakamura S."/>
            <person name="Khong D.T."/>
            <person name="Nguyen T.N."/>
            <person name="Tran H.T."/>
            <person name="Yamamoto Y."/>
        </authorList>
    </citation>
    <scope>NUCLEOTIDE SEQUENCE [LARGE SCALE GENOMIC DNA]</scope>
    <source>
        <strain evidence="8 9">F9-2</strain>
    </source>
</reference>
<dbReference type="Gene3D" id="1.10.2020.10">
    <property type="entry name" value="uronate isomerase, domain 2, chain A"/>
    <property type="match status" value="1"/>
</dbReference>
<dbReference type="EMBL" id="AP022660">
    <property type="protein sequence ID" value="BCA50234.1"/>
    <property type="molecule type" value="Genomic_DNA"/>
</dbReference>
<dbReference type="HAMAP" id="MF_00675">
    <property type="entry name" value="UxaC"/>
    <property type="match status" value="1"/>
</dbReference>
<evidence type="ECO:0000256" key="7">
    <source>
        <dbReference type="HAMAP-Rule" id="MF_00675"/>
    </source>
</evidence>
<evidence type="ECO:0000313" key="8">
    <source>
        <dbReference type="EMBL" id="BCA50234.1"/>
    </source>
</evidence>
<protein>
    <recommendedName>
        <fullName evidence="5 7">Uronate isomerase</fullName>
        <ecNumber evidence="4 7">5.3.1.12</ecNumber>
    </recommendedName>
    <alternativeName>
        <fullName evidence="7">Glucuronate isomerase</fullName>
    </alternativeName>
    <alternativeName>
        <fullName evidence="7">Uronic isomerase</fullName>
    </alternativeName>
</protein>